<organism evidence="1 2">
    <name type="scientific">Cryobacterium fucosi</name>
    <dbReference type="NCBI Taxonomy" id="1259157"/>
    <lineage>
        <taxon>Bacteria</taxon>
        <taxon>Bacillati</taxon>
        <taxon>Actinomycetota</taxon>
        <taxon>Actinomycetes</taxon>
        <taxon>Micrococcales</taxon>
        <taxon>Microbacteriaceae</taxon>
        <taxon>Cryobacterium</taxon>
    </lineage>
</organism>
<gene>
    <name evidence="1" type="ORF">E3T48_01670</name>
</gene>
<dbReference type="InterPro" id="IPR029044">
    <property type="entry name" value="Nucleotide-diphossugar_trans"/>
</dbReference>
<comment type="caution">
    <text evidence="1">The sequence shown here is derived from an EMBL/GenBank/DDBJ whole genome shotgun (WGS) entry which is preliminary data.</text>
</comment>
<dbReference type="GO" id="GO:0016740">
    <property type="term" value="F:transferase activity"/>
    <property type="evidence" value="ECO:0007669"/>
    <property type="project" value="UniProtKB-KW"/>
</dbReference>
<dbReference type="Gene3D" id="3.90.550.10">
    <property type="entry name" value="Spore Coat Polysaccharide Biosynthesis Protein SpsA, Chain A"/>
    <property type="match status" value="1"/>
</dbReference>
<dbReference type="OrthoDB" id="9771846at2"/>
<dbReference type="AlphaFoldDB" id="A0A4R9BF86"/>
<accession>A0A4R9BF86</accession>
<evidence type="ECO:0000313" key="1">
    <source>
        <dbReference type="EMBL" id="TFD82685.1"/>
    </source>
</evidence>
<dbReference type="SUPFAM" id="SSF53448">
    <property type="entry name" value="Nucleotide-diphospho-sugar transferases"/>
    <property type="match status" value="1"/>
</dbReference>
<keyword evidence="1" id="KW-0808">Transferase</keyword>
<dbReference type="EMBL" id="SOHH01000020">
    <property type="protein sequence ID" value="TFD82685.1"/>
    <property type="molecule type" value="Genomic_DNA"/>
</dbReference>
<dbReference type="PANTHER" id="PTHR43179">
    <property type="entry name" value="RHAMNOSYLTRANSFERASE WBBL"/>
    <property type="match status" value="1"/>
</dbReference>
<sequence>MGPLANSYDLRIQGRRLDPALMRSGTPETETSSTSTRLAAISVSYGSESVLEPFFESLRKATNCVPVILLADNKVTPGSRVEAIALEYGAQYLPMSSNRGYGGAINAAAKILPAEVEWILITNPDVTFEAGAVDTLMARGDSDPRIGALGPRILTATGDVYPSARAIPSLRNGIGHALLAGVWAANPWSAAYRNASNPTRRVGWLSGACLLVRRTVFDKVGGFDAEFFMYFEDVDLGYRLSRLGFANVYEPAAVVTHTGAHSTATDAADMLTAHHESAKRFLSKKYSGALLWPVRTALSAGLNLRSWMLDRKNRANRQ</sequence>
<reference evidence="1 2" key="1">
    <citation type="submission" date="2019-03" db="EMBL/GenBank/DDBJ databases">
        <title>Genomics of glacier-inhabiting Cryobacterium strains.</title>
        <authorList>
            <person name="Liu Q."/>
            <person name="Xin Y.-H."/>
        </authorList>
    </citation>
    <scope>NUCLEOTIDE SEQUENCE [LARGE SCALE GENOMIC DNA]</scope>
    <source>
        <strain evidence="1 2">Hh4</strain>
    </source>
</reference>
<proteinExistence type="predicted"/>
<evidence type="ECO:0000313" key="2">
    <source>
        <dbReference type="Proteomes" id="UP000298313"/>
    </source>
</evidence>
<dbReference type="Proteomes" id="UP000298313">
    <property type="component" value="Unassembled WGS sequence"/>
</dbReference>
<keyword evidence="2" id="KW-1185">Reference proteome</keyword>
<protein>
    <submittedName>
        <fullName evidence="1">Glycosyltransferase family 2 protein</fullName>
    </submittedName>
</protein>
<dbReference type="CDD" id="cd04186">
    <property type="entry name" value="GT_2_like_c"/>
    <property type="match status" value="1"/>
</dbReference>
<dbReference type="Pfam" id="PF13641">
    <property type="entry name" value="Glyco_tranf_2_3"/>
    <property type="match status" value="1"/>
</dbReference>
<dbReference type="PANTHER" id="PTHR43179:SF7">
    <property type="entry name" value="RHAMNOSYLTRANSFERASE WBBL"/>
    <property type="match status" value="1"/>
</dbReference>
<name>A0A4R9BF86_9MICO</name>